<dbReference type="Proteomes" id="UP000295680">
    <property type="component" value="Unassembled WGS sequence"/>
</dbReference>
<dbReference type="PRINTS" id="PR00455">
    <property type="entry name" value="HTHTETR"/>
</dbReference>
<comment type="caution">
    <text evidence="6">The sequence shown here is derived from an EMBL/GenBank/DDBJ whole genome shotgun (WGS) entry which is preliminary data.</text>
</comment>
<dbReference type="InterPro" id="IPR009057">
    <property type="entry name" value="Homeodomain-like_sf"/>
</dbReference>
<protein>
    <submittedName>
        <fullName evidence="6">TetR family transcriptional regulator</fullName>
    </submittedName>
</protein>
<evidence type="ECO:0000259" key="5">
    <source>
        <dbReference type="PROSITE" id="PS50977"/>
    </source>
</evidence>
<dbReference type="InterPro" id="IPR036271">
    <property type="entry name" value="Tet_transcr_reg_TetR-rel_C_sf"/>
</dbReference>
<keyword evidence="3" id="KW-0804">Transcription</keyword>
<dbReference type="Pfam" id="PF00440">
    <property type="entry name" value="TetR_N"/>
    <property type="match status" value="1"/>
</dbReference>
<dbReference type="InterPro" id="IPR049445">
    <property type="entry name" value="TetR_SbtR-like_C"/>
</dbReference>
<evidence type="ECO:0000256" key="2">
    <source>
        <dbReference type="ARBA" id="ARBA00023125"/>
    </source>
</evidence>
<keyword evidence="7" id="KW-1185">Reference proteome</keyword>
<dbReference type="AlphaFoldDB" id="A0A4R2JRX7"/>
<dbReference type="InterPro" id="IPR050109">
    <property type="entry name" value="HTH-type_TetR-like_transc_reg"/>
</dbReference>
<dbReference type="PANTHER" id="PTHR30055">
    <property type="entry name" value="HTH-TYPE TRANSCRIPTIONAL REGULATOR RUTR"/>
    <property type="match status" value="1"/>
</dbReference>
<gene>
    <name evidence="6" type="ORF">EV192_102451</name>
</gene>
<feature type="domain" description="HTH tetR-type" evidence="5">
    <location>
        <begin position="18"/>
        <end position="77"/>
    </location>
</feature>
<evidence type="ECO:0000256" key="1">
    <source>
        <dbReference type="ARBA" id="ARBA00023015"/>
    </source>
</evidence>
<dbReference type="PANTHER" id="PTHR30055:SF234">
    <property type="entry name" value="HTH-TYPE TRANSCRIPTIONAL REGULATOR BETI"/>
    <property type="match status" value="1"/>
</dbReference>
<dbReference type="OrthoDB" id="9795011at2"/>
<evidence type="ECO:0000256" key="4">
    <source>
        <dbReference type="PROSITE-ProRule" id="PRU00335"/>
    </source>
</evidence>
<dbReference type="SUPFAM" id="SSF46689">
    <property type="entry name" value="Homeodomain-like"/>
    <property type="match status" value="1"/>
</dbReference>
<feature type="DNA-binding region" description="H-T-H motif" evidence="4">
    <location>
        <begin position="40"/>
        <end position="59"/>
    </location>
</feature>
<evidence type="ECO:0000313" key="6">
    <source>
        <dbReference type="EMBL" id="TCO62314.1"/>
    </source>
</evidence>
<evidence type="ECO:0000313" key="7">
    <source>
        <dbReference type="Proteomes" id="UP000295680"/>
    </source>
</evidence>
<accession>A0A4R2JRX7</accession>
<dbReference type="GO" id="GO:0003700">
    <property type="term" value="F:DNA-binding transcription factor activity"/>
    <property type="evidence" value="ECO:0007669"/>
    <property type="project" value="TreeGrafter"/>
</dbReference>
<keyword evidence="2 4" id="KW-0238">DNA-binding</keyword>
<sequence length="196" mass="21226">MTQTAAEAPKRPMRADARRNYGHLLAAAKEAFAQHGAEASLNEIATRAGVGVGTLYRHFPSREALLAAVLQDRFDALTAKATELVRTVSAAEALRGWLLVFIAHLKTYRGLSAPVMSTLNDETSELYSSCHAMRASGTELVARAQDAGDLRKDVDSADVLILANAIAWATEQLPEDPVRTDRLLSIVLSGLRRESD</sequence>
<proteinExistence type="predicted"/>
<keyword evidence="1" id="KW-0805">Transcription regulation</keyword>
<evidence type="ECO:0000256" key="3">
    <source>
        <dbReference type="ARBA" id="ARBA00023163"/>
    </source>
</evidence>
<reference evidence="6 7" key="1">
    <citation type="submission" date="2019-03" db="EMBL/GenBank/DDBJ databases">
        <title>Genomic Encyclopedia of Type Strains, Phase IV (KMG-IV): sequencing the most valuable type-strain genomes for metagenomic binning, comparative biology and taxonomic classification.</title>
        <authorList>
            <person name="Goeker M."/>
        </authorList>
    </citation>
    <scope>NUCLEOTIDE SEQUENCE [LARGE SCALE GENOMIC DNA]</scope>
    <source>
        <strain evidence="6 7">DSM 45934</strain>
    </source>
</reference>
<dbReference type="Pfam" id="PF21597">
    <property type="entry name" value="TetR_C_43"/>
    <property type="match status" value="1"/>
</dbReference>
<dbReference type="Gene3D" id="1.10.357.10">
    <property type="entry name" value="Tetracycline Repressor, domain 2"/>
    <property type="match status" value="1"/>
</dbReference>
<dbReference type="GO" id="GO:0000976">
    <property type="term" value="F:transcription cis-regulatory region binding"/>
    <property type="evidence" value="ECO:0007669"/>
    <property type="project" value="TreeGrafter"/>
</dbReference>
<dbReference type="SUPFAM" id="SSF48498">
    <property type="entry name" value="Tetracyclin repressor-like, C-terminal domain"/>
    <property type="match status" value="1"/>
</dbReference>
<dbReference type="PROSITE" id="PS50977">
    <property type="entry name" value="HTH_TETR_2"/>
    <property type="match status" value="1"/>
</dbReference>
<dbReference type="RefSeq" id="WP_132113990.1">
    <property type="nucleotide sequence ID" value="NZ_SLWS01000002.1"/>
</dbReference>
<dbReference type="EMBL" id="SLWS01000002">
    <property type="protein sequence ID" value="TCO62314.1"/>
    <property type="molecule type" value="Genomic_DNA"/>
</dbReference>
<dbReference type="InterPro" id="IPR001647">
    <property type="entry name" value="HTH_TetR"/>
</dbReference>
<name>A0A4R2JRX7_9PSEU</name>
<organism evidence="6 7">
    <name type="scientific">Actinocrispum wychmicini</name>
    <dbReference type="NCBI Taxonomy" id="1213861"/>
    <lineage>
        <taxon>Bacteria</taxon>
        <taxon>Bacillati</taxon>
        <taxon>Actinomycetota</taxon>
        <taxon>Actinomycetes</taxon>
        <taxon>Pseudonocardiales</taxon>
        <taxon>Pseudonocardiaceae</taxon>
        <taxon>Actinocrispum</taxon>
    </lineage>
</organism>